<sequence length="439" mass="49374">MVASRSSRRTVNTRAHRRLGRVTDLFSRERGRRGRAGTRLFLCYGSHGYGIRRSVIHRRLRQQVIARRPLAGAGVDLDGVCLHEGTAVHVLLRLGELRSQVSRHHVRVLPGVRLSPARPGAREAVIEAVVEQTIVRPVVHVQLFEVFRDPQEFRRHLDQHVLFGHVLLHPSDLIEVVYLLPGQRRVEVHQHEEEAPKVVLSAQLLSVVHRGRREAPGAAEVGAGARRTRPEHERTPRVLQRVLPRQAEIDDVDDPGLFRLARVTEDEVCGLDVAVYEARVVNGLDRVETLDRHLGPRVERVALREVSYLDPSQVFAEQRHDHVADPLPSAGSEQHRNVALEAALVNTLERRFLEFDRAAALHVRALDLEGRVDAGHRQVLHSVDLAEAALVQQLLDLPLAAQYHAGSVSREVLDLLLIPEHGRGEGENRPRGARALRMR</sequence>
<gene>
    <name evidence="1" type="ORF">PENTCL1PPCAC_3850</name>
</gene>
<reference evidence="1" key="1">
    <citation type="submission" date="2023-10" db="EMBL/GenBank/DDBJ databases">
        <title>Genome assembly of Pristionchus species.</title>
        <authorList>
            <person name="Yoshida K."/>
            <person name="Sommer R.J."/>
        </authorList>
    </citation>
    <scope>NUCLEOTIDE SEQUENCE</scope>
    <source>
        <strain evidence="1">RS0144</strain>
    </source>
</reference>
<evidence type="ECO:0000313" key="1">
    <source>
        <dbReference type="EMBL" id="GMS81675.1"/>
    </source>
</evidence>
<keyword evidence="2" id="KW-1185">Reference proteome</keyword>
<accession>A0AAV5SNI5</accession>
<dbReference type="EMBL" id="BTSX01000001">
    <property type="protein sequence ID" value="GMS81675.1"/>
    <property type="molecule type" value="Genomic_DNA"/>
</dbReference>
<organism evidence="1 2">
    <name type="scientific">Pristionchus entomophagus</name>
    <dbReference type="NCBI Taxonomy" id="358040"/>
    <lineage>
        <taxon>Eukaryota</taxon>
        <taxon>Metazoa</taxon>
        <taxon>Ecdysozoa</taxon>
        <taxon>Nematoda</taxon>
        <taxon>Chromadorea</taxon>
        <taxon>Rhabditida</taxon>
        <taxon>Rhabditina</taxon>
        <taxon>Diplogasteromorpha</taxon>
        <taxon>Diplogasteroidea</taxon>
        <taxon>Neodiplogasteridae</taxon>
        <taxon>Pristionchus</taxon>
    </lineage>
</organism>
<evidence type="ECO:0000313" key="2">
    <source>
        <dbReference type="Proteomes" id="UP001432027"/>
    </source>
</evidence>
<name>A0AAV5SNI5_9BILA</name>
<dbReference type="Proteomes" id="UP001432027">
    <property type="component" value="Unassembled WGS sequence"/>
</dbReference>
<comment type="caution">
    <text evidence="1">The sequence shown here is derived from an EMBL/GenBank/DDBJ whole genome shotgun (WGS) entry which is preliminary data.</text>
</comment>
<protein>
    <submittedName>
        <fullName evidence="1">Uncharacterized protein</fullName>
    </submittedName>
</protein>
<dbReference type="AlphaFoldDB" id="A0AAV5SNI5"/>
<proteinExistence type="predicted"/>
<feature type="non-terminal residue" evidence="1">
    <location>
        <position position="439"/>
    </location>
</feature>